<name>A0A4R3TLP9_9FIRM</name>
<dbReference type="RefSeq" id="WP_132223598.1">
    <property type="nucleotide sequence ID" value="NZ_JANKBG010000002.1"/>
</dbReference>
<evidence type="ECO:0000313" key="12">
    <source>
        <dbReference type="Proteomes" id="UP000295773"/>
    </source>
</evidence>
<dbReference type="EMBL" id="SMBP01000002">
    <property type="protein sequence ID" value="TCU63075.1"/>
    <property type="molecule type" value="Genomic_DNA"/>
</dbReference>
<dbReference type="HAMAP" id="MF_01470">
    <property type="entry name" value="Cas1"/>
    <property type="match status" value="1"/>
</dbReference>
<gene>
    <name evidence="10" type="primary">cas1</name>
    <name evidence="11" type="ORF">EDD61_10278</name>
</gene>
<dbReference type="Gene3D" id="3.100.10.20">
    <property type="entry name" value="CRISPR-associated endonuclease Cas1, N-terminal domain"/>
    <property type="match status" value="1"/>
</dbReference>
<keyword evidence="12" id="KW-1185">Reference proteome</keyword>
<evidence type="ECO:0000256" key="3">
    <source>
        <dbReference type="ARBA" id="ARBA00022759"/>
    </source>
</evidence>
<keyword evidence="4 10" id="KW-0378">Hydrolase</keyword>
<comment type="similarity">
    <text evidence="10">Belongs to the CRISPR-associated endonuclease Cas1 family.</text>
</comment>
<protein>
    <recommendedName>
        <fullName evidence="10">CRISPR-associated endonuclease Cas1</fullName>
        <ecNumber evidence="10">3.1.-.-</ecNumber>
    </recommendedName>
</protein>
<dbReference type="GO" id="GO:0004520">
    <property type="term" value="F:DNA endonuclease activity"/>
    <property type="evidence" value="ECO:0007669"/>
    <property type="project" value="InterPro"/>
</dbReference>
<evidence type="ECO:0000256" key="9">
    <source>
        <dbReference type="ARBA" id="ARBA00038592"/>
    </source>
</evidence>
<dbReference type="InterPro" id="IPR050646">
    <property type="entry name" value="Cas1"/>
</dbReference>
<proteinExistence type="inferred from homology"/>
<dbReference type="InterPro" id="IPR042211">
    <property type="entry name" value="CRISPR-assoc_Cas1_N"/>
</dbReference>
<dbReference type="GO" id="GO:0046872">
    <property type="term" value="F:metal ion binding"/>
    <property type="evidence" value="ECO:0007669"/>
    <property type="project" value="UniProtKB-UniRule"/>
</dbReference>
<dbReference type="PANTHER" id="PTHR34353:SF2">
    <property type="entry name" value="CRISPR-ASSOCIATED ENDONUCLEASE CAS1 1"/>
    <property type="match status" value="1"/>
</dbReference>
<evidence type="ECO:0000256" key="7">
    <source>
        <dbReference type="ARBA" id="ARBA00023125"/>
    </source>
</evidence>
<dbReference type="PANTHER" id="PTHR34353">
    <property type="entry name" value="CRISPR-ASSOCIATED ENDONUCLEASE CAS1 1"/>
    <property type="match status" value="1"/>
</dbReference>
<comment type="subunit">
    <text evidence="9 10">Homodimer, forms a heterotetramer with a Cas2 homodimer.</text>
</comment>
<evidence type="ECO:0000256" key="1">
    <source>
        <dbReference type="ARBA" id="ARBA00022722"/>
    </source>
</evidence>
<dbReference type="GO" id="GO:0003677">
    <property type="term" value="F:DNA binding"/>
    <property type="evidence" value="ECO:0007669"/>
    <property type="project" value="UniProtKB-KW"/>
</dbReference>
<accession>A0A4R3TLP9</accession>
<dbReference type="Proteomes" id="UP000295773">
    <property type="component" value="Unassembled WGS sequence"/>
</dbReference>
<dbReference type="InterPro" id="IPR002729">
    <property type="entry name" value="CRISPR-assoc_Cas1"/>
</dbReference>
<dbReference type="EC" id="3.1.-.-" evidence="10"/>
<keyword evidence="1 10" id="KW-0540">Nuclease</keyword>
<evidence type="ECO:0000256" key="5">
    <source>
        <dbReference type="ARBA" id="ARBA00022842"/>
    </source>
</evidence>
<dbReference type="GO" id="GO:0043571">
    <property type="term" value="P:maintenance of CRISPR repeat elements"/>
    <property type="evidence" value="ECO:0007669"/>
    <property type="project" value="UniProtKB-UniRule"/>
</dbReference>
<keyword evidence="5 10" id="KW-0460">Magnesium</keyword>
<comment type="function">
    <text evidence="10">CRISPR (clustered regularly interspaced short palindromic repeat), is an adaptive immune system that provides protection against mobile genetic elements (viruses, transposable elements and conjugative plasmids). CRISPR clusters contain spacers, sequences complementary to antecedent mobile elements, and target invading nucleic acids. CRISPR clusters are transcribed and processed into CRISPR RNA (crRNA). Acts as a dsDNA endonuclease. Involved in the integration of spacer DNA into the CRISPR cassette.</text>
</comment>
<evidence type="ECO:0000256" key="4">
    <source>
        <dbReference type="ARBA" id="ARBA00022801"/>
    </source>
</evidence>
<evidence type="ECO:0000256" key="10">
    <source>
        <dbReference type="HAMAP-Rule" id="MF_01470"/>
    </source>
</evidence>
<dbReference type="AlphaFoldDB" id="A0A4R3TLP9"/>
<dbReference type="NCBIfam" id="TIGR00287">
    <property type="entry name" value="cas1"/>
    <property type="match status" value="1"/>
</dbReference>
<evidence type="ECO:0000256" key="2">
    <source>
        <dbReference type="ARBA" id="ARBA00022723"/>
    </source>
</evidence>
<comment type="caution">
    <text evidence="11">The sequence shown here is derived from an EMBL/GenBank/DDBJ whole genome shotgun (WGS) entry which is preliminary data.</text>
</comment>
<sequence length="343" mass="38951">MKKLNNILYITSPDAYLSLDGETVKIQIGDDKEKRIPFHNLEGIITFGYAGASPGLMHACAQRNIALTFLSSHGRFLARVNGEQYGNVVLRKKQYRISDSEMESLAIAKNMLIGKIYNAKWVLARVVRDHAMRVDVNAIKNAASIMQECLCDLQSANDHKMLLGFEGKAAVAYFGVLDELILQQKDVFFFHGRNKRPPEDNVNALLSFGYTLLSHDCASACESVGLDAYVGFLHQDRPGRISLALDLMEELRAIMVDRFVITLINKKILTSAHFIKKENNAVLLNKEGRRIFLATWQNKKNEQITHPYLKEKIEWGMVPFVQAQLLARYLRGDLDEYAPFLWK</sequence>
<feature type="binding site" evidence="10">
    <location>
        <position position="249"/>
    </location>
    <ligand>
        <name>Mn(2+)</name>
        <dbReference type="ChEBI" id="CHEBI:29035"/>
    </ligand>
</feature>
<keyword evidence="8 10" id="KW-0464">Manganese</keyword>
<comment type="cofactor">
    <cofactor evidence="10">
        <name>Mg(2+)</name>
        <dbReference type="ChEBI" id="CHEBI:18420"/>
    </cofactor>
    <cofactor evidence="10">
        <name>Mn(2+)</name>
        <dbReference type="ChEBI" id="CHEBI:29035"/>
    </cofactor>
</comment>
<keyword evidence="7 10" id="KW-0238">DNA-binding</keyword>
<dbReference type="CDD" id="cd09721">
    <property type="entry name" value="Cas1_I-C"/>
    <property type="match status" value="1"/>
</dbReference>
<dbReference type="NCBIfam" id="TIGR03640">
    <property type="entry name" value="cas1_DVULG"/>
    <property type="match status" value="1"/>
</dbReference>
<dbReference type="InterPro" id="IPR019856">
    <property type="entry name" value="CRISPR-assoc_Cas1_DVULG"/>
</dbReference>
<evidence type="ECO:0000256" key="8">
    <source>
        <dbReference type="ARBA" id="ARBA00023211"/>
    </source>
</evidence>
<feature type="binding site" evidence="10">
    <location>
        <position position="234"/>
    </location>
    <ligand>
        <name>Mn(2+)</name>
        <dbReference type="ChEBI" id="CHEBI:29035"/>
    </ligand>
</feature>
<keyword evidence="6 10" id="KW-0051">Antiviral defense</keyword>
<dbReference type="InterPro" id="IPR042206">
    <property type="entry name" value="CRISPR-assoc_Cas1_C"/>
</dbReference>
<dbReference type="GO" id="GO:0016787">
    <property type="term" value="F:hydrolase activity"/>
    <property type="evidence" value="ECO:0007669"/>
    <property type="project" value="UniProtKB-KW"/>
</dbReference>
<feature type="binding site" evidence="10">
    <location>
        <position position="166"/>
    </location>
    <ligand>
        <name>Mn(2+)</name>
        <dbReference type="ChEBI" id="CHEBI:29035"/>
    </ligand>
</feature>
<evidence type="ECO:0000313" key="11">
    <source>
        <dbReference type="EMBL" id="TCU63075.1"/>
    </source>
</evidence>
<dbReference type="GO" id="GO:0051607">
    <property type="term" value="P:defense response to virus"/>
    <property type="evidence" value="ECO:0007669"/>
    <property type="project" value="UniProtKB-UniRule"/>
</dbReference>
<keyword evidence="3 10" id="KW-0255">Endonuclease</keyword>
<dbReference type="Pfam" id="PF01867">
    <property type="entry name" value="Cas_Cas1"/>
    <property type="match status" value="1"/>
</dbReference>
<dbReference type="Gene3D" id="1.20.120.920">
    <property type="entry name" value="CRISPR-associated endonuclease Cas1, C-terminal domain"/>
    <property type="match status" value="1"/>
</dbReference>
<organism evidence="11 12">
    <name type="scientific">Longicatena caecimuris</name>
    <dbReference type="NCBI Taxonomy" id="1796635"/>
    <lineage>
        <taxon>Bacteria</taxon>
        <taxon>Bacillati</taxon>
        <taxon>Bacillota</taxon>
        <taxon>Erysipelotrichia</taxon>
        <taxon>Erysipelotrichales</taxon>
        <taxon>Erysipelotrichaceae</taxon>
        <taxon>Longicatena</taxon>
    </lineage>
</organism>
<keyword evidence="2 10" id="KW-0479">Metal-binding</keyword>
<evidence type="ECO:0000256" key="6">
    <source>
        <dbReference type="ARBA" id="ARBA00023118"/>
    </source>
</evidence>
<reference evidence="11 12" key="1">
    <citation type="submission" date="2019-03" db="EMBL/GenBank/DDBJ databases">
        <title>Genomic Encyclopedia of Type Strains, Phase IV (KMG-IV): sequencing the most valuable type-strain genomes for metagenomic binning, comparative biology and taxonomic classification.</title>
        <authorList>
            <person name="Goeker M."/>
        </authorList>
    </citation>
    <scope>NUCLEOTIDE SEQUENCE [LARGE SCALE GENOMIC DNA]</scope>
    <source>
        <strain evidence="11 12">DSM 29481</strain>
    </source>
</reference>